<dbReference type="InterPro" id="IPR035979">
    <property type="entry name" value="RBD_domain_sf"/>
</dbReference>
<keyword evidence="4" id="KW-1185">Reference proteome</keyword>
<organism evidence="3 4">
    <name type="scientific">Leptospira ryugenii</name>
    <dbReference type="NCBI Taxonomy" id="1917863"/>
    <lineage>
        <taxon>Bacteria</taxon>
        <taxon>Pseudomonadati</taxon>
        <taxon>Spirochaetota</taxon>
        <taxon>Spirochaetia</taxon>
        <taxon>Leptospirales</taxon>
        <taxon>Leptospiraceae</taxon>
        <taxon>Leptospira</taxon>
    </lineage>
</organism>
<dbReference type="Pfam" id="PF00076">
    <property type="entry name" value="RRM_1"/>
    <property type="match status" value="1"/>
</dbReference>
<feature type="domain" description="RRM" evidence="2">
    <location>
        <begin position="25"/>
        <end position="103"/>
    </location>
</feature>
<dbReference type="SMART" id="SM00360">
    <property type="entry name" value="RRM"/>
    <property type="match status" value="1"/>
</dbReference>
<dbReference type="InterPro" id="IPR003954">
    <property type="entry name" value="RRM_euk-type"/>
</dbReference>
<keyword evidence="1" id="KW-0694">RNA-binding</keyword>
<sequence>MTKKFTRPVPFLGGGNAIEARMISKKIYVGNLKFTLKEENIRQIFSVYGAIQDLKMIHDRETGNFRGFAFITYANEEAAQDAVTQMNGQPIDGRNLKVTFAEDKRKEK</sequence>
<proteinExistence type="predicted"/>
<dbReference type="InterPro" id="IPR052462">
    <property type="entry name" value="SLIRP/GR-RBP-like"/>
</dbReference>
<dbReference type="SMART" id="SM00361">
    <property type="entry name" value="RRM_1"/>
    <property type="match status" value="1"/>
</dbReference>
<dbReference type="AlphaFoldDB" id="A0A2P2DXA3"/>
<gene>
    <name evidence="3" type="ORF">LPTSP4_07770</name>
</gene>
<dbReference type="PROSITE" id="PS50102">
    <property type="entry name" value="RRM"/>
    <property type="match status" value="1"/>
</dbReference>
<evidence type="ECO:0000256" key="1">
    <source>
        <dbReference type="ARBA" id="ARBA00022884"/>
    </source>
</evidence>
<dbReference type="Gene3D" id="3.30.70.330">
    <property type="match status" value="1"/>
</dbReference>
<dbReference type="EMBL" id="BFBB01000002">
    <property type="protein sequence ID" value="GBF49267.1"/>
    <property type="molecule type" value="Genomic_DNA"/>
</dbReference>
<dbReference type="InterPro" id="IPR012677">
    <property type="entry name" value="Nucleotide-bd_a/b_plait_sf"/>
</dbReference>
<dbReference type="RefSeq" id="WP_244594268.1">
    <property type="nucleotide sequence ID" value="NZ_BFBB01000002.1"/>
</dbReference>
<dbReference type="InterPro" id="IPR000504">
    <property type="entry name" value="RRM_dom"/>
</dbReference>
<accession>A0A2P2DXA3</accession>
<reference evidence="3 4" key="1">
    <citation type="submission" date="2018-02" db="EMBL/GenBank/DDBJ databases">
        <title>Novel Leptospira species isolated from soil and water in Japan.</title>
        <authorList>
            <person name="Nakao R."/>
            <person name="Masuzawa T."/>
        </authorList>
    </citation>
    <scope>NUCLEOTIDE SEQUENCE [LARGE SCALE GENOMIC DNA]</scope>
    <source>
        <strain evidence="3 4">YH101</strain>
    </source>
</reference>
<dbReference type="PANTHER" id="PTHR48027">
    <property type="entry name" value="HETEROGENEOUS NUCLEAR RIBONUCLEOPROTEIN 87F-RELATED"/>
    <property type="match status" value="1"/>
</dbReference>
<dbReference type="GO" id="GO:0003723">
    <property type="term" value="F:RNA binding"/>
    <property type="evidence" value="ECO:0007669"/>
    <property type="project" value="UniProtKB-KW"/>
</dbReference>
<evidence type="ECO:0000259" key="2">
    <source>
        <dbReference type="PROSITE" id="PS50102"/>
    </source>
</evidence>
<protein>
    <submittedName>
        <fullName evidence="3">RNA-binding protein</fullName>
    </submittedName>
</protein>
<comment type="caution">
    <text evidence="3">The sequence shown here is derived from an EMBL/GenBank/DDBJ whole genome shotgun (WGS) entry which is preliminary data.</text>
</comment>
<dbReference type="Proteomes" id="UP000245133">
    <property type="component" value="Unassembled WGS sequence"/>
</dbReference>
<evidence type="ECO:0000313" key="4">
    <source>
        <dbReference type="Proteomes" id="UP000245133"/>
    </source>
</evidence>
<dbReference type="SUPFAM" id="SSF54928">
    <property type="entry name" value="RNA-binding domain, RBD"/>
    <property type="match status" value="1"/>
</dbReference>
<evidence type="ECO:0000313" key="3">
    <source>
        <dbReference type="EMBL" id="GBF49267.1"/>
    </source>
</evidence>
<name>A0A2P2DXA3_9LEPT</name>